<organism evidence="2 3">
    <name type="scientific">Stephania cephalantha</name>
    <dbReference type="NCBI Taxonomy" id="152367"/>
    <lineage>
        <taxon>Eukaryota</taxon>
        <taxon>Viridiplantae</taxon>
        <taxon>Streptophyta</taxon>
        <taxon>Embryophyta</taxon>
        <taxon>Tracheophyta</taxon>
        <taxon>Spermatophyta</taxon>
        <taxon>Magnoliopsida</taxon>
        <taxon>Ranunculales</taxon>
        <taxon>Menispermaceae</taxon>
        <taxon>Menispermoideae</taxon>
        <taxon>Cissampelideae</taxon>
        <taxon>Stephania</taxon>
    </lineage>
</organism>
<dbReference type="AlphaFoldDB" id="A0AAP0J0G4"/>
<dbReference type="EMBL" id="JBBNAG010000006">
    <property type="protein sequence ID" value="KAK9125337.1"/>
    <property type="molecule type" value="Genomic_DNA"/>
</dbReference>
<keyword evidence="3" id="KW-1185">Reference proteome</keyword>
<name>A0AAP0J0G4_9MAGN</name>
<evidence type="ECO:0000313" key="3">
    <source>
        <dbReference type="Proteomes" id="UP001419268"/>
    </source>
</evidence>
<comment type="caution">
    <text evidence="2">The sequence shown here is derived from an EMBL/GenBank/DDBJ whole genome shotgun (WGS) entry which is preliminary data.</text>
</comment>
<feature type="region of interest" description="Disordered" evidence="1">
    <location>
        <begin position="1"/>
        <end position="44"/>
    </location>
</feature>
<sequence>MGRADVMATAGDSRWGPTRKPHHRNEEDKGWHPKPPLPRLMPEPRLAGALSDSRLVAADAPTLTAARSGELLLPPHPWLTNWEHRSCIGLLLLGSIGSLAHPTYTTGESEILDGVPDLFGPGSGIGFNWRSGLGWVTSGMGCFSWYRSIGIKT</sequence>
<evidence type="ECO:0000313" key="2">
    <source>
        <dbReference type="EMBL" id="KAK9125337.1"/>
    </source>
</evidence>
<reference evidence="2 3" key="1">
    <citation type="submission" date="2024-01" db="EMBL/GenBank/DDBJ databases">
        <title>Genome assemblies of Stephania.</title>
        <authorList>
            <person name="Yang L."/>
        </authorList>
    </citation>
    <scope>NUCLEOTIDE SEQUENCE [LARGE SCALE GENOMIC DNA]</scope>
    <source>
        <strain evidence="2">JXDWG</strain>
        <tissue evidence="2">Leaf</tissue>
    </source>
</reference>
<protein>
    <submittedName>
        <fullName evidence="2">Uncharacterized protein</fullName>
    </submittedName>
</protein>
<dbReference type="Proteomes" id="UP001419268">
    <property type="component" value="Unassembled WGS sequence"/>
</dbReference>
<gene>
    <name evidence="2" type="ORF">Scep_014183</name>
</gene>
<accession>A0AAP0J0G4</accession>
<evidence type="ECO:0000256" key="1">
    <source>
        <dbReference type="SAM" id="MobiDB-lite"/>
    </source>
</evidence>
<proteinExistence type="predicted"/>